<dbReference type="Proteomes" id="UP000236641">
    <property type="component" value="Unassembled WGS sequence"/>
</dbReference>
<evidence type="ECO:0000313" key="4">
    <source>
        <dbReference type="Proteomes" id="UP000236641"/>
    </source>
</evidence>
<keyword evidence="1" id="KW-1133">Transmembrane helix</keyword>
<dbReference type="EMBL" id="POWF01000002">
    <property type="protein sequence ID" value="PNQ73678.1"/>
    <property type="molecule type" value="Genomic_DNA"/>
</dbReference>
<keyword evidence="4" id="KW-1185">Reference proteome</keyword>
<name>A0A2K1E075_9FLAO</name>
<dbReference type="RefSeq" id="WP_103051375.1">
    <property type="nucleotide sequence ID" value="NZ_POWF01000002.1"/>
</dbReference>
<dbReference type="AlphaFoldDB" id="A0A2K1E075"/>
<feature type="transmembrane region" description="Helical" evidence="1">
    <location>
        <begin position="109"/>
        <end position="129"/>
    </location>
</feature>
<organism evidence="3 4">
    <name type="scientific">Hanstruepera neustonica</name>
    <dbReference type="NCBI Taxonomy" id="1445657"/>
    <lineage>
        <taxon>Bacteria</taxon>
        <taxon>Pseudomonadati</taxon>
        <taxon>Bacteroidota</taxon>
        <taxon>Flavobacteriia</taxon>
        <taxon>Flavobacteriales</taxon>
        <taxon>Flavobacteriaceae</taxon>
        <taxon>Hanstruepera</taxon>
    </lineage>
</organism>
<evidence type="ECO:0000256" key="1">
    <source>
        <dbReference type="SAM" id="Phobius"/>
    </source>
</evidence>
<feature type="transmembrane region" description="Helical" evidence="1">
    <location>
        <begin position="141"/>
        <end position="161"/>
    </location>
</feature>
<keyword evidence="1" id="KW-0812">Transmembrane</keyword>
<feature type="transmembrane region" description="Helical" evidence="1">
    <location>
        <begin position="12"/>
        <end position="34"/>
    </location>
</feature>
<evidence type="ECO:0000259" key="2">
    <source>
        <dbReference type="Pfam" id="PF07853"/>
    </source>
</evidence>
<dbReference type="OrthoDB" id="9808690at2"/>
<sequence length="168" mass="19567">MINNRPRIKVPLESIDIILELLSIACLLLMWIYLLVEYPNLPDTIASHFNAKGEADGYSNKVYLWFIPLLSTAMYIGLFVLNKYPHAHNYMINITEENAFKNYRFSTRIVRIVNTLTVIMFAYIIYYIVQNAQARDLQFSSWFLPIVISLSVLLPIGILLYNRKINKS</sequence>
<accession>A0A2K1E075</accession>
<proteinExistence type="predicted"/>
<comment type="caution">
    <text evidence="3">The sequence shown here is derived from an EMBL/GenBank/DDBJ whole genome shotgun (WGS) entry which is preliminary data.</text>
</comment>
<protein>
    <recommendedName>
        <fullName evidence="2">DUF1648 domain-containing protein</fullName>
    </recommendedName>
</protein>
<keyword evidence="1" id="KW-0472">Membrane</keyword>
<feature type="domain" description="DUF1648" evidence="2">
    <location>
        <begin position="27"/>
        <end position="71"/>
    </location>
</feature>
<reference evidence="3 4" key="1">
    <citation type="submission" date="2018-01" db="EMBL/GenBank/DDBJ databases">
        <title>The draft genome of Hanstruepera neustonica JCM19743.</title>
        <authorList>
            <person name="He R.-H."/>
            <person name="Du Z.-J."/>
        </authorList>
    </citation>
    <scope>NUCLEOTIDE SEQUENCE [LARGE SCALE GENOMIC DNA]</scope>
    <source>
        <strain evidence="3 4">JCM19743</strain>
    </source>
</reference>
<dbReference type="InterPro" id="IPR012867">
    <property type="entry name" value="DUF1648"/>
</dbReference>
<dbReference type="Pfam" id="PF07853">
    <property type="entry name" value="DUF1648"/>
    <property type="match status" value="1"/>
</dbReference>
<feature type="transmembrane region" description="Helical" evidence="1">
    <location>
        <begin position="62"/>
        <end position="81"/>
    </location>
</feature>
<evidence type="ECO:0000313" key="3">
    <source>
        <dbReference type="EMBL" id="PNQ73678.1"/>
    </source>
</evidence>
<gene>
    <name evidence="3" type="ORF">C1T31_04890</name>
</gene>